<dbReference type="InterPro" id="IPR001307">
    <property type="entry name" value="Thiosulphate_STrfase_CS"/>
</dbReference>
<protein>
    <submittedName>
        <fullName evidence="4">Sulfurtransferase</fullName>
        <ecNumber evidence="4">2.8.1.-</ecNumber>
    </submittedName>
</protein>
<accession>A0ABU7ZUA1</accession>
<dbReference type="InterPro" id="IPR001763">
    <property type="entry name" value="Rhodanese-like_dom"/>
</dbReference>
<dbReference type="CDD" id="cd01448">
    <property type="entry name" value="TST_Repeat_1"/>
    <property type="match status" value="1"/>
</dbReference>
<dbReference type="CDD" id="cd01449">
    <property type="entry name" value="TST_Repeat_2"/>
    <property type="match status" value="1"/>
</dbReference>
<dbReference type="Gene3D" id="3.40.250.10">
    <property type="entry name" value="Rhodanese-like domain"/>
    <property type="match status" value="2"/>
</dbReference>
<dbReference type="EC" id="2.8.1.-" evidence="4"/>
<feature type="domain" description="Rhodanese" evidence="3">
    <location>
        <begin position="164"/>
        <end position="278"/>
    </location>
</feature>
<sequence>MSEPVDVPPFVRVEELDGLPGRVVLADMRWYLDGRSGRAAYEGGHLPGAVFVDLDHWLTGPATLEGGRNPLPASEVFAEGMRALGINDDDIVVAYDDQGGVIAARLVWMLRTTGRRAAILDGGLNAYLNAHPDSLSAEEPALADGTFSVRPWPTEVLAEADEVVGPDVLTVDARNRDRFVGEQDPVDPRPGHVPGAVNVPCRENLDGQGRLLPVQEVRDNFATAGVDQSTASKVVSYCGSGVTACHNLLTLEHAGLGRGRLYVGGWSAYSRDESRPVETGPGRLI</sequence>
<dbReference type="PANTHER" id="PTHR11364:SF27">
    <property type="entry name" value="SULFURTRANSFERASE"/>
    <property type="match status" value="1"/>
</dbReference>
<evidence type="ECO:0000256" key="2">
    <source>
        <dbReference type="ARBA" id="ARBA00022737"/>
    </source>
</evidence>
<organism evidence="4 5">
    <name type="scientific">Streptomyces silvae</name>
    <dbReference type="NCBI Taxonomy" id="2803812"/>
    <lineage>
        <taxon>Bacteria</taxon>
        <taxon>Bacillati</taxon>
        <taxon>Actinomycetota</taxon>
        <taxon>Actinomycetes</taxon>
        <taxon>Kitasatosporales</taxon>
        <taxon>Streptomycetaceae</taxon>
        <taxon>Streptomyces</taxon>
    </lineage>
</organism>
<name>A0ABU7ZUA1_9ACTN</name>
<comment type="caution">
    <text evidence="4">The sequence shown here is derived from an EMBL/GenBank/DDBJ whole genome shotgun (WGS) entry which is preliminary data.</text>
</comment>
<keyword evidence="2" id="KW-0677">Repeat</keyword>
<evidence type="ECO:0000313" key="5">
    <source>
        <dbReference type="Proteomes" id="UP001382181"/>
    </source>
</evidence>
<dbReference type="SUPFAM" id="SSF52821">
    <property type="entry name" value="Rhodanese/Cell cycle control phosphatase"/>
    <property type="match status" value="2"/>
</dbReference>
<dbReference type="Pfam" id="PF00581">
    <property type="entry name" value="Rhodanese"/>
    <property type="match status" value="2"/>
</dbReference>
<dbReference type="RefSeq" id="WP_319225830.1">
    <property type="nucleotide sequence ID" value="NZ_JARUMK010000001.1"/>
</dbReference>
<proteinExistence type="predicted"/>
<evidence type="ECO:0000256" key="1">
    <source>
        <dbReference type="ARBA" id="ARBA00022679"/>
    </source>
</evidence>
<dbReference type="GO" id="GO:0016740">
    <property type="term" value="F:transferase activity"/>
    <property type="evidence" value="ECO:0007669"/>
    <property type="project" value="UniProtKB-KW"/>
</dbReference>
<evidence type="ECO:0000259" key="3">
    <source>
        <dbReference type="PROSITE" id="PS50206"/>
    </source>
</evidence>
<keyword evidence="5" id="KW-1185">Reference proteome</keyword>
<dbReference type="InterPro" id="IPR045078">
    <property type="entry name" value="TST/MPST-like"/>
</dbReference>
<evidence type="ECO:0000313" key="4">
    <source>
        <dbReference type="EMBL" id="MEH0557712.1"/>
    </source>
</evidence>
<keyword evidence="1 4" id="KW-0808">Transferase</keyword>
<dbReference type="PROSITE" id="PS00380">
    <property type="entry name" value="RHODANESE_1"/>
    <property type="match status" value="1"/>
</dbReference>
<dbReference type="PANTHER" id="PTHR11364">
    <property type="entry name" value="THIOSULFATE SULFERTANSFERASE"/>
    <property type="match status" value="1"/>
</dbReference>
<gene>
    <name evidence="4" type="ORF">QBA37_00225</name>
</gene>
<feature type="domain" description="Rhodanese" evidence="3">
    <location>
        <begin position="19"/>
        <end position="136"/>
    </location>
</feature>
<dbReference type="InterPro" id="IPR036873">
    <property type="entry name" value="Rhodanese-like_dom_sf"/>
</dbReference>
<reference evidence="4 5" key="1">
    <citation type="submission" date="2023-04" db="EMBL/GenBank/DDBJ databases">
        <title>Genomic diversity of scab-causing Streptomyces spp. in the province of Quebec, Canada.</title>
        <authorList>
            <person name="Biessy A."/>
            <person name="Cadieux M."/>
            <person name="Ciotola M."/>
            <person name="Filion M."/>
        </authorList>
    </citation>
    <scope>NUCLEOTIDE SEQUENCE [LARGE SCALE GENOMIC DNA]</scope>
    <source>
        <strain evidence="4 5">B21-103</strain>
    </source>
</reference>
<dbReference type="PROSITE" id="PS50206">
    <property type="entry name" value="RHODANESE_3"/>
    <property type="match status" value="2"/>
</dbReference>
<dbReference type="Proteomes" id="UP001382181">
    <property type="component" value="Unassembled WGS sequence"/>
</dbReference>
<dbReference type="SMART" id="SM00450">
    <property type="entry name" value="RHOD"/>
    <property type="match status" value="2"/>
</dbReference>
<dbReference type="EMBL" id="JARUMK010000001">
    <property type="protein sequence ID" value="MEH0557712.1"/>
    <property type="molecule type" value="Genomic_DNA"/>
</dbReference>